<evidence type="ECO:0000313" key="2">
    <source>
        <dbReference type="Proteomes" id="UP000516384"/>
    </source>
</evidence>
<reference evidence="1 2" key="1">
    <citation type="submission" date="2020-09" db="EMBL/GenBank/DDBJ databases">
        <title>Characterization of Paenibacillus peoriae strain ZF390 with broad-spectrum antimicrobial activity as a potential biocontrol agent.</title>
        <authorList>
            <person name="Li L."/>
            <person name="Zhao Y."/>
            <person name="Li B."/>
            <person name="Xie X."/>
        </authorList>
    </citation>
    <scope>NUCLEOTIDE SEQUENCE [LARGE SCALE GENOMIC DNA]</scope>
    <source>
        <strain evidence="1 2">ZF390</strain>
    </source>
</reference>
<evidence type="ECO:0000313" key="1">
    <source>
        <dbReference type="EMBL" id="QNR65220.1"/>
    </source>
</evidence>
<protein>
    <submittedName>
        <fullName evidence="1">Uncharacterized protein</fullName>
    </submittedName>
</protein>
<sequence>MSENITYKSIILGKDAETAVEIFWPWYEVEHSTMIVVGSAVKSPRLQFVERLISEIQIQDKEAVYRITTSDKVIGVRFDSDAILWSEKMPDPSEVYEDRDVFINNRRFFSKAYFNLIAFSKGETRSGLMPPTSYKWHMEGPLNGYIRTIKNLEESNPLKNDLKYELEKLCRVPWYKSKENGTVYYIDESEDITIKALSFLRAVWSFWAMVGKLDEPQQLVLVVDIPRELLEIDLDPLITEIVSVSFNILRYLSYETTLSLLLSSEMMYPAPEKQFRNKIVFSTDSSSDFNLNSDEIKQAINPLLFEKWKIGEFNTGVYFDDLSGSQTILNPNLKTDCQSVQI</sequence>
<name>A0A7H0Y2B2_9BACL</name>
<dbReference type="RefSeq" id="WP_190297127.1">
    <property type="nucleotide sequence ID" value="NZ_CP061172.1"/>
</dbReference>
<dbReference type="EMBL" id="CP061172">
    <property type="protein sequence ID" value="QNR65220.1"/>
    <property type="molecule type" value="Genomic_DNA"/>
</dbReference>
<dbReference type="Proteomes" id="UP000516384">
    <property type="component" value="Chromosome"/>
</dbReference>
<organism evidence="1 2">
    <name type="scientific">Paenibacillus peoriae</name>
    <dbReference type="NCBI Taxonomy" id="59893"/>
    <lineage>
        <taxon>Bacteria</taxon>
        <taxon>Bacillati</taxon>
        <taxon>Bacillota</taxon>
        <taxon>Bacilli</taxon>
        <taxon>Bacillales</taxon>
        <taxon>Paenibacillaceae</taxon>
        <taxon>Paenibacillus</taxon>
    </lineage>
</organism>
<gene>
    <name evidence="1" type="ORF">IAQ67_14990</name>
</gene>
<accession>A0A7H0Y2B2</accession>
<dbReference type="AlphaFoldDB" id="A0A7H0Y2B2"/>
<proteinExistence type="predicted"/>